<dbReference type="InterPro" id="IPR011333">
    <property type="entry name" value="SKP1/BTB/POZ_sf"/>
</dbReference>
<feature type="domain" description="BTB" evidence="1">
    <location>
        <begin position="11"/>
        <end position="85"/>
    </location>
</feature>
<dbReference type="OrthoDB" id="2593747at2759"/>
<evidence type="ECO:0000313" key="2">
    <source>
        <dbReference type="EMBL" id="ETW74798.1"/>
    </source>
</evidence>
<gene>
    <name evidence="2" type="ORF">HETIRDRAFT_241603</name>
</gene>
<dbReference type="KEGG" id="hir:HETIRDRAFT_241603"/>
<dbReference type="EMBL" id="KI925467">
    <property type="protein sequence ID" value="ETW74798.1"/>
    <property type="molecule type" value="Genomic_DNA"/>
</dbReference>
<dbReference type="STRING" id="747525.W4JMQ5"/>
<evidence type="ECO:0000259" key="1">
    <source>
        <dbReference type="PROSITE" id="PS50097"/>
    </source>
</evidence>
<dbReference type="Gene3D" id="3.30.710.10">
    <property type="entry name" value="Potassium Channel Kv1.1, Chain A"/>
    <property type="match status" value="1"/>
</dbReference>
<sequence length="178" mass="20729">IRHDMYYIQGGDVIFRVENFLFRVHSYFFVRESSYFRERLPHPPPPGDPPRGTSDSNPFVLDDALSVDFARFLWVFYNPKYSIYGANVEEWTSILKLAHQWKFAAIKELAVRELELLTIEAVPKIVIYHTYEIDRTLLIPSYTVLTTREEPISIIEGKELGLETSLHLARAREIARGP</sequence>
<feature type="non-terminal residue" evidence="2">
    <location>
        <position position="1"/>
    </location>
</feature>
<keyword evidence="3" id="KW-1185">Reference proteome</keyword>
<proteinExistence type="predicted"/>
<dbReference type="PROSITE" id="PS50097">
    <property type="entry name" value="BTB"/>
    <property type="match status" value="1"/>
</dbReference>
<feature type="non-terminal residue" evidence="2">
    <location>
        <position position="178"/>
    </location>
</feature>
<dbReference type="SUPFAM" id="SSF54695">
    <property type="entry name" value="POZ domain"/>
    <property type="match status" value="1"/>
</dbReference>
<dbReference type="RefSeq" id="XP_009553275.1">
    <property type="nucleotide sequence ID" value="XM_009554980.1"/>
</dbReference>
<dbReference type="eggNOG" id="ENOG502SNMY">
    <property type="taxonomic scope" value="Eukaryota"/>
</dbReference>
<dbReference type="InParanoid" id="W4JMQ5"/>
<dbReference type="AlphaFoldDB" id="W4JMQ5"/>
<dbReference type="GeneID" id="20668897"/>
<name>W4JMQ5_HETIT</name>
<evidence type="ECO:0000313" key="3">
    <source>
        <dbReference type="Proteomes" id="UP000030671"/>
    </source>
</evidence>
<accession>W4JMQ5</accession>
<reference evidence="2 3" key="1">
    <citation type="journal article" date="2012" name="New Phytol.">
        <title>Insight into trade-off between wood decay and parasitism from the genome of a fungal forest pathogen.</title>
        <authorList>
            <person name="Olson A."/>
            <person name="Aerts A."/>
            <person name="Asiegbu F."/>
            <person name="Belbahri L."/>
            <person name="Bouzid O."/>
            <person name="Broberg A."/>
            <person name="Canback B."/>
            <person name="Coutinho P.M."/>
            <person name="Cullen D."/>
            <person name="Dalman K."/>
            <person name="Deflorio G."/>
            <person name="van Diepen L.T."/>
            <person name="Dunand C."/>
            <person name="Duplessis S."/>
            <person name="Durling M."/>
            <person name="Gonthier P."/>
            <person name="Grimwood J."/>
            <person name="Fossdal C.G."/>
            <person name="Hansson D."/>
            <person name="Henrissat B."/>
            <person name="Hietala A."/>
            <person name="Himmelstrand K."/>
            <person name="Hoffmeister D."/>
            <person name="Hogberg N."/>
            <person name="James T.Y."/>
            <person name="Karlsson M."/>
            <person name="Kohler A."/>
            <person name="Kues U."/>
            <person name="Lee Y.H."/>
            <person name="Lin Y.C."/>
            <person name="Lind M."/>
            <person name="Lindquist E."/>
            <person name="Lombard V."/>
            <person name="Lucas S."/>
            <person name="Lunden K."/>
            <person name="Morin E."/>
            <person name="Murat C."/>
            <person name="Park J."/>
            <person name="Raffaello T."/>
            <person name="Rouze P."/>
            <person name="Salamov A."/>
            <person name="Schmutz J."/>
            <person name="Solheim H."/>
            <person name="Stahlberg J."/>
            <person name="Velez H."/>
            <person name="de Vries R.P."/>
            <person name="Wiebenga A."/>
            <person name="Woodward S."/>
            <person name="Yakovlev I."/>
            <person name="Garbelotto M."/>
            <person name="Martin F."/>
            <person name="Grigoriev I.V."/>
            <person name="Stenlid J."/>
        </authorList>
    </citation>
    <scope>NUCLEOTIDE SEQUENCE [LARGE SCALE GENOMIC DNA]</scope>
    <source>
        <strain evidence="2 3">TC 32-1</strain>
    </source>
</reference>
<dbReference type="Proteomes" id="UP000030671">
    <property type="component" value="Unassembled WGS sequence"/>
</dbReference>
<dbReference type="InterPro" id="IPR000210">
    <property type="entry name" value="BTB/POZ_dom"/>
</dbReference>
<dbReference type="HOGENOM" id="CLU_047592_7_1_1"/>
<organism evidence="2 3">
    <name type="scientific">Heterobasidion irregulare (strain TC 32-1)</name>
    <dbReference type="NCBI Taxonomy" id="747525"/>
    <lineage>
        <taxon>Eukaryota</taxon>
        <taxon>Fungi</taxon>
        <taxon>Dikarya</taxon>
        <taxon>Basidiomycota</taxon>
        <taxon>Agaricomycotina</taxon>
        <taxon>Agaricomycetes</taxon>
        <taxon>Russulales</taxon>
        <taxon>Bondarzewiaceae</taxon>
        <taxon>Heterobasidion</taxon>
        <taxon>Heterobasidion annosum species complex</taxon>
    </lineage>
</organism>
<protein>
    <recommendedName>
        <fullName evidence="1">BTB domain-containing protein</fullName>
    </recommendedName>
</protein>